<dbReference type="AlphaFoldDB" id="A0A5B9MN49"/>
<evidence type="ECO:0000256" key="1">
    <source>
        <dbReference type="ARBA" id="ARBA00005189"/>
    </source>
</evidence>
<dbReference type="SUPFAM" id="SSF69593">
    <property type="entry name" value="Glycerol-3-phosphate (1)-acyltransferase"/>
    <property type="match status" value="1"/>
</dbReference>
<feature type="domain" description="Phospholipid/glycerol acyltransferase" evidence="4">
    <location>
        <begin position="97"/>
        <end position="214"/>
    </location>
</feature>
<keyword evidence="3 5" id="KW-0012">Acyltransferase</keyword>
<protein>
    <submittedName>
        <fullName evidence="5">2-acyl-glycerophospho-ethanolamine acyltransferase</fullName>
    </submittedName>
</protein>
<name>A0A5B9MN49_9BACT</name>
<evidence type="ECO:0000259" key="4">
    <source>
        <dbReference type="SMART" id="SM00563"/>
    </source>
</evidence>
<dbReference type="Proteomes" id="UP000321353">
    <property type="component" value="Chromosome"/>
</dbReference>
<keyword evidence="6" id="KW-1185">Reference proteome</keyword>
<proteinExistence type="predicted"/>
<dbReference type="KEGG" id="smam:Mal15_51610"/>
<organism evidence="5 6">
    <name type="scientific">Stieleria maiorica</name>
    <dbReference type="NCBI Taxonomy" id="2795974"/>
    <lineage>
        <taxon>Bacteria</taxon>
        <taxon>Pseudomonadati</taxon>
        <taxon>Planctomycetota</taxon>
        <taxon>Planctomycetia</taxon>
        <taxon>Pirellulales</taxon>
        <taxon>Pirellulaceae</taxon>
        <taxon>Stieleria</taxon>
    </lineage>
</organism>
<evidence type="ECO:0000313" key="5">
    <source>
        <dbReference type="EMBL" id="QEG01085.1"/>
    </source>
</evidence>
<dbReference type="CDD" id="cd07989">
    <property type="entry name" value="LPLAT_AGPAT-like"/>
    <property type="match status" value="1"/>
</dbReference>
<accession>A0A5B9MN49</accession>
<dbReference type="PANTHER" id="PTHR10434:SF40">
    <property type="entry name" value="1-ACYL-SN-GLYCEROL-3-PHOSPHATE ACYLTRANSFERASE"/>
    <property type="match status" value="1"/>
</dbReference>
<reference evidence="5 6" key="1">
    <citation type="submission" date="2019-02" db="EMBL/GenBank/DDBJ databases">
        <title>Planctomycetal bacteria perform biofilm scaping via a novel small molecule.</title>
        <authorList>
            <person name="Jeske O."/>
            <person name="Boedeker C."/>
            <person name="Wiegand S."/>
            <person name="Breitling P."/>
            <person name="Kallscheuer N."/>
            <person name="Jogler M."/>
            <person name="Rohde M."/>
            <person name="Petersen J."/>
            <person name="Medema M.H."/>
            <person name="Surup F."/>
            <person name="Jogler C."/>
        </authorList>
    </citation>
    <scope>NUCLEOTIDE SEQUENCE [LARGE SCALE GENOMIC DNA]</scope>
    <source>
        <strain evidence="5 6">Mal15</strain>
    </source>
</reference>
<evidence type="ECO:0000256" key="3">
    <source>
        <dbReference type="ARBA" id="ARBA00023315"/>
    </source>
</evidence>
<dbReference type="GO" id="GO:0003841">
    <property type="term" value="F:1-acylglycerol-3-phosphate O-acyltransferase activity"/>
    <property type="evidence" value="ECO:0007669"/>
    <property type="project" value="TreeGrafter"/>
</dbReference>
<dbReference type="Pfam" id="PF01553">
    <property type="entry name" value="Acyltransferase"/>
    <property type="match status" value="1"/>
</dbReference>
<dbReference type="RefSeq" id="WP_147870213.1">
    <property type="nucleotide sequence ID" value="NZ_CP036264.1"/>
</dbReference>
<dbReference type="InterPro" id="IPR002123">
    <property type="entry name" value="Plipid/glycerol_acylTrfase"/>
</dbReference>
<evidence type="ECO:0000313" key="6">
    <source>
        <dbReference type="Proteomes" id="UP000321353"/>
    </source>
</evidence>
<dbReference type="EMBL" id="CP036264">
    <property type="protein sequence ID" value="QEG01085.1"/>
    <property type="molecule type" value="Genomic_DNA"/>
</dbReference>
<sequence length="287" mass="32000">MKGNQSPHCNELLADIDGRYLTEPRPSGWISTRFPTFTFYSQFLGNVFRSSNVARRGQYDSLRWSQTSFEVLQSLESVGVRFEVSGLQNLANLTTPCVLVGNHMSMLETIVLPAIIQPVCDVTFVVKQSLMDYPVFRHILRSRDPIAVSRDNPREDLKQVMGMGAERLGKGISVVVFPQTTRSETFDPRSFNTIGVKLAARTKVPVLPIALQTDAWGNGKWIKDLGPIRPEKKVRFAFGEPMEIEGRGSQQQQAIVDFIASRLDQWKAEDRGAGGGLAKINGTWNVG</sequence>
<evidence type="ECO:0000256" key="2">
    <source>
        <dbReference type="ARBA" id="ARBA00022679"/>
    </source>
</evidence>
<dbReference type="PANTHER" id="PTHR10434">
    <property type="entry name" value="1-ACYL-SN-GLYCEROL-3-PHOSPHATE ACYLTRANSFERASE"/>
    <property type="match status" value="1"/>
</dbReference>
<gene>
    <name evidence="5" type="ORF">Mal15_51610</name>
</gene>
<dbReference type="GO" id="GO:0006654">
    <property type="term" value="P:phosphatidic acid biosynthetic process"/>
    <property type="evidence" value="ECO:0007669"/>
    <property type="project" value="TreeGrafter"/>
</dbReference>
<keyword evidence="2 5" id="KW-0808">Transferase</keyword>
<comment type="pathway">
    <text evidence="1">Lipid metabolism.</text>
</comment>
<dbReference type="SMART" id="SM00563">
    <property type="entry name" value="PlsC"/>
    <property type="match status" value="1"/>
</dbReference>